<dbReference type="InterPro" id="IPR036543">
    <property type="entry name" value="Guanylate-bd_C_sf"/>
</dbReference>
<dbReference type="Gene3D" id="3.40.50.300">
    <property type="entry name" value="P-loop containing nucleotide triphosphate hydrolases"/>
    <property type="match status" value="1"/>
</dbReference>
<dbReference type="GeneID" id="106812049"/>
<evidence type="ECO:0000256" key="4">
    <source>
        <dbReference type="PROSITE-ProRule" id="PRU01052"/>
    </source>
</evidence>
<dbReference type="SUPFAM" id="SSF52540">
    <property type="entry name" value="P-loop containing nucleoside triphosphate hydrolases"/>
    <property type="match status" value="1"/>
</dbReference>
<dbReference type="Proteomes" id="UP000695022">
    <property type="component" value="Unplaced"/>
</dbReference>
<protein>
    <submittedName>
        <fullName evidence="8 9">Atlastin-2-like</fullName>
    </submittedName>
</protein>
<evidence type="ECO:0000256" key="1">
    <source>
        <dbReference type="ARBA" id="ARBA00022741"/>
    </source>
</evidence>
<evidence type="ECO:0000256" key="5">
    <source>
        <dbReference type="SAM" id="Phobius"/>
    </source>
</evidence>
<evidence type="ECO:0000313" key="9">
    <source>
        <dbReference type="RefSeq" id="XP_014671298.1"/>
    </source>
</evidence>
<gene>
    <name evidence="8 9" type="primary">LOC106812049</name>
</gene>
<dbReference type="RefSeq" id="XP_014671298.1">
    <property type="nucleotide sequence ID" value="XM_014815812.1"/>
</dbReference>
<reference evidence="8 9" key="1">
    <citation type="submission" date="2025-05" db="UniProtKB">
        <authorList>
            <consortium name="RefSeq"/>
        </authorList>
    </citation>
    <scope>IDENTIFICATION</scope>
</reference>
<proteinExistence type="inferred from homology"/>
<evidence type="ECO:0000259" key="6">
    <source>
        <dbReference type="PROSITE" id="PS51715"/>
    </source>
</evidence>
<dbReference type="PANTHER" id="PTHR10751">
    <property type="entry name" value="GUANYLATE BINDING PROTEIN"/>
    <property type="match status" value="1"/>
</dbReference>
<comment type="similarity">
    <text evidence="4">Belongs to the TRAFAC class dynamin-like GTPase superfamily. GB1/RHD3 GTPase family.</text>
</comment>
<sequence length="528" mass="59896">MNGMTKRSRGQPVPVVVTGDQHTFTLDEEAIESILLQDHVRDRKVVVVSVAGAFRKGKSFLLNFCLRFMEKTGSHDWLSDELAHLDGFPWKGGSERYTTGILMWSEVFLVDTPSGEKLAVLLMDTQGAFDSQSTVKDCATVFALSTMTSSVQVFNLSQNIQEDDLQHLQLFTEYGRLALADSDSKPFQSLEFLVRDWCYPYEADYGAEGGAKILERRLQVSDKQHPELQQVREHINSCFDKIGCYLMPHPGLLVATNPNFDGRLSDIEPQFKEQLKSLVPLLLAPENLVVKEINGNKISCRELLEYFKSYIKIYQGDELPEPKSMLQATAEANNLAAVASSKDMYTKEMEQVCGGDRPFLDPEMLEREHRRCLEHAQAAFQHKKKMGGTEFCHVYEERLINELEEAFANLQRHNESKNIFSAARTPAVLFALITICYTLSGIFAFIGILSLANMFNMFMGVALVMLITWSYIRYSGAHRELGQVIDHTVNFVWDKFIAPVVAHSVQRAIEQQTMAPLDKRRTDEKKLH</sequence>
<accession>A0ABM1EGH7</accession>
<evidence type="ECO:0000313" key="8">
    <source>
        <dbReference type="RefSeq" id="XP_014671297.1"/>
    </source>
</evidence>
<name>A0ABM1EGH7_PRICU</name>
<keyword evidence="5" id="KW-0472">Membrane</keyword>
<dbReference type="CDD" id="cd01851">
    <property type="entry name" value="GBP"/>
    <property type="match status" value="1"/>
</dbReference>
<organism evidence="7 9">
    <name type="scientific">Priapulus caudatus</name>
    <name type="common">Priapulid worm</name>
    <dbReference type="NCBI Taxonomy" id="37621"/>
    <lineage>
        <taxon>Eukaryota</taxon>
        <taxon>Metazoa</taxon>
        <taxon>Ecdysozoa</taxon>
        <taxon>Scalidophora</taxon>
        <taxon>Priapulida</taxon>
        <taxon>Priapulimorpha</taxon>
        <taxon>Priapulimorphida</taxon>
        <taxon>Priapulidae</taxon>
        <taxon>Priapulus</taxon>
    </lineage>
</organism>
<evidence type="ECO:0000313" key="7">
    <source>
        <dbReference type="Proteomes" id="UP000695022"/>
    </source>
</evidence>
<evidence type="ECO:0000256" key="3">
    <source>
        <dbReference type="ARBA" id="ARBA00023134"/>
    </source>
</evidence>
<dbReference type="InterPro" id="IPR030386">
    <property type="entry name" value="G_GB1_RHD3_dom"/>
</dbReference>
<evidence type="ECO:0000256" key="2">
    <source>
        <dbReference type="ARBA" id="ARBA00022801"/>
    </source>
</evidence>
<feature type="transmembrane region" description="Helical" evidence="5">
    <location>
        <begin position="427"/>
        <end position="448"/>
    </location>
</feature>
<keyword evidence="5" id="KW-1133">Transmembrane helix</keyword>
<keyword evidence="1" id="KW-0547">Nucleotide-binding</keyword>
<keyword evidence="2" id="KW-0378">Hydrolase</keyword>
<dbReference type="InterPro" id="IPR015894">
    <property type="entry name" value="Guanylate-bd_N"/>
</dbReference>
<dbReference type="SUPFAM" id="SSF48340">
    <property type="entry name" value="Interferon-induced guanylate-binding protein 1 (GBP1), C-terminal domain"/>
    <property type="match status" value="1"/>
</dbReference>
<feature type="transmembrane region" description="Helical" evidence="5">
    <location>
        <begin position="454"/>
        <end position="472"/>
    </location>
</feature>
<dbReference type="PROSITE" id="PS51715">
    <property type="entry name" value="G_GB1_RHD3"/>
    <property type="match status" value="1"/>
</dbReference>
<keyword evidence="7" id="KW-1185">Reference proteome</keyword>
<dbReference type="InterPro" id="IPR027417">
    <property type="entry name" value="P-loop_NTPase"/>
</dbReference>
<keyword evidence="5" id="KW-0812">Transmembrane</keyword>
<feature type="domain" description="GB1/RHD3-type G" evidence="6">
    <location>
        <begin position="42"/>
        <end position="287"/>
    </location>
</feature>
<keyword evidence="3" id="KW-0342">GTP-binding</keyword>
<dbReference type="Gene3D" id="1.20.58.420">
    <property type="entry name" value="AHSP"/>
    <property type="match status" value="1"/>
</dbReference>
<dbReference type="RefSeq" id="XP_014671297.1">
    <property type="nucleotide sequence ID" value="XM_014815811.1"/>
</dbReference>
<dbReference type="Pfam" id="PF02263">
    <property type="entry name" value="GBP"/>
    <property type="match status" value="1"/>
</dbReference>